<protein>
    <submittedName>
        <fullName evidence="1">Uncharacterized protein</fullName>
    </submittedName>
</protein>
<evidence type="ECO:0000313" key="1">
    <source>
        <dbReference type="EMBL" id="GFS79467.1"/>
    </source>
</evidence>
<name>A0A8X6MV90_NEPPI</name>
<keyword evidence="2" id="KW-1185">Reference proteome</keyword>
<sequence>MSVTSGHPVTAQARIVTFLDLHQALESWEGLPTINIFRMADTFSAMTSDNDFPLCSSTERKLRSLRNSVNHMNTLAQSGASFPYANCTLYSDYRFHMDVDQSLESLFREQFLLCCICYSLCK</sequence>
<evidence type="ECO:0000313" key="2">
    <source>
        <dbReference type="Proteomes" id="UP000887013"/>
    </source>
</evidence>
<dbReference type="EMBL" id="BMAW01051271">
    <property type="protein sequence ID" value="GFS79467.1"/>
    <property type="molecule type" value="Genomic_DNA"/>
</dbReference>
<reference evidence="1" key="1">
    <citation type="submission" date="2020-08" db="EMBL/GenBank/DDBJ databases">
        <title>Multicomponent nature underlies the extraordinary mechanical properties of spider dragline silk.</title>
        <authorList>
            <person name="Kono N."/>
            <person name="Nakamura H."/>
            <person name="Mori M."/>
            <person name="Yoshida Y."/>
            <person name="Ohtoshi R."/>
            <person name="Malay A.D."/>
            <person name="Moran D.A.P."/>
            <person name="Tomita M."/>
            <person name="Numata K."/>
            <person name="Arakawa K."/>
        </authorList>
    </citation>
    <scope>NUCLEOTIDE SEQUENCE</scope>
</reference>
<gene>
    <name evidence="1" type="ORF">NPIL_68921</name>
</gene>
<accession>A0A8X6MV90</accession>
<proteinExistence type="predicted"/>
<organism evidence="1 2">
    <name type="scientific">Nephila pilipes</name>
    <name type="common">Giant wood spider</name>
    <name type="synonym">Nephila maculata</name>
    <dbReference type="NCBI Taxonomy" id="299642"/>
    <lineage>
        <taxon>Eukaryota</taxon>
        <taxon>Metazoa</taxon>
        <taxon>Ecdysozoa</taxon>
        <taxon>Arthropoda</taxon>
        <taxon>Chelicerata</taxon>
        <taxon>Arachnida</taxon>
        <taxon>Araneae</taxon>
        <taxon>Araneomorphae</taxon>
        <taxon>Entelegynae</taxon>
        <taxon>Araneoidea</taxon>
        <taxon>Nephilidae</taxon>
        <taxon>Nephila</taxon>
    </lineage>
</organism>
<dbReference type="Proteomes" id="UP000887013">
    <property type="component" value="Unassembled WGS sequence"/>
</dbReference>
<dbReference type="AlphaFoldDB" id="A0A8X6MV90"/>
<comment type="caution">
    <text evidence="1">The sequence shown here is derived from an EMBL/GenBank/DDBJ whole genome shotgun (WGS) entry which is preliminary data.</text>
</comment>